<name>A0A397VGE6_9GLOM</name>
<evidence type="ECO:0000256" key="1">
    <source>
        <dbReference type="SAM" id="MobiDB-lite"/>
    </source>
</evidence>
<reference evidence="2 3" key="1">
    <citation type="submission" date="2018-06" db="EMBL/GenBank/DDBJ databases">
        <title>Comparative genomics reveals the genomic features of Rhizophagus irregularis, R. cerebriforme, R. diaphanum and Gigaspora rosea, and their symbiotic lifestyle signature.</title>
        <authorList>
            <person name="Morin E."/>
            <person name="San Clemente H."/>
            <person name="Chen E.C.H."/>
            <person name="De La Providencia I."/>
            <person name="Hainaut M."/>
            <person name="Kuo A."/>
            <person name="Kohler A."/>
            <person name="Murat C."/>
            <person name="Tang N."/>
            <person name="Roy S."/>
            <person name="Loubradou J."/>
            <person name="Henrissat B."/>
            <person name="Grigoriev I.V."/>
            <person name="Corradi N."/>
            <person name="Roux C."/>
            <person name="Martin F.M."/>
        </authorList>
    </citation>
    <scope>NUCLEOTIDE SEQUENCE [LARGE SCALE GENOMIC DNA]</scope>
    <source>
        <strain evidence="2 3">DAOM 194757</strain>
    </source>
</reference>
<dbReference type="AlphaFoldDB" id="A0A397VGE6"/>
<proteinExistence type="predicted"/>
<evidence type="ECO:0000313" key="3">
    <source>
        <dbReference type="Proteomes" id="UP000266673"/>
    </source>
</evidence>
<comment type="caution">
    <text evidence="2">The sequence shown here is derived from an EMBL/GenBank/DDBJ whole genome shotgun (WGS) entry which is preliminary data.</text>
</comment>
<keyword evidence="3" id="KW-1185">Reference proteome</keyword>
<protein>
    <submittedName>
        <fullName evidence="2">Uncharacterized protein</fullName>
    </submittedName>
</protein>
<gene>
    <name evidence="2" type="ORF">C2G38_1307432</name>
</gene>
<organism evidence="2 3">
    <name type="scientific">Gigaspora rosea</name>
    <dbReference type="NCBI Taxonomy" id="44941"/>
    <lineage>
        <taxon>Eukaryota</taxon>
        <taxon>Fungi</taxon>
        <taxon>Fungi incertae sedis</taxon>
        <taxon>Mucoromycota</taxon>
        <taxon>Glomeromycotina</taxon>
        <taxon>Glomeromycetes</taxon>
        <taxon>Diversisporales</taxon>
        <taxon>Gigasporaceae</taxon>
        <taxon>Gigaspora</taxon>
    </lineage>
</organism>
<dbReference type="OrthoDB" id="2437881at2759"/>
<dbReference type="STRING" id="44941.A0A397VGE6"/>
<sequence>MVKHRLTTYIIVLNEMANTCNKFAICKACKEAISREHAYSNKIVNTKKCVKAHLSKCTHFFTKYGNEQAEKILNNSDSETTKNNKKRQIETDDYQESDSDLENDSEVLINKPKPLSRYVTHTLTPSQQRKCGTFYLKLQFQMDGAFVGLKIKIQKKFLLI</sequence>
<accession>A0A397VGE6</accession>
<dbReference type="EMBL" id="QKWP01000504">
    <property type="protein sequence ID" value="RIB18963.1"/>
    <property type="molecule type" value="Genomic_DNA"/>
</dbReference>
<dbReference type="Proteomes" id="UP000266673">
    <property type="component" value="Unassembled WGS sequence"/>
</dbReference>
<feature type="compositionally biased region" description="Basic and acidic residues" evidence="1">
    <location>
        <begin position="79"/>
        <end position="90"/>
    </location>
</feature>
<feature type="region of interest" description="Disordered" evidence="1">
    <location>
        <begin position="75"/>
        <end position="98"/>
    </location>
</feature>
<evidence type="ECO:0000313" key="2">
    <source>
        <dbReference type="EMBL" id="RIB18963.1"/>
    </source>
</evidence>